<dbReference type="GO" id="GO:0008610">
    <property type="term" value="P:lipid biosynthetic process"/>
    <property type="evidence" value="ECO:0007669"/>
    <property type="project" value="UniProtKB-ARBA"/>
</dbReference>
<reference evidence="6 7" key="1">
    <citation type="submission" date="2011-09" db="EMBL/GenBank/DDBJ databases">
        <authorList>
            <consortium name="US DOE Joint Genome Institute (JGI-PGF)"/>
            <person name="Lucas S."/>
            <person name="Han J."/>
            <person name="Lapidus A."/>
            <person name="Cheng J.-F."/>
            <person name="Goodwin L."/>
            <person name="Pitluck S."/>
            <person name="Peters L."/>
            <person name="Land M.L."/>
            <person name="Hauser L."/>
            <person name="Brambilla E."/>
            <person name="Klenk H.-P."/>
            <person name="Woyke T.J."/>
        </authorList>
    </citation>
    <scope>NUCLEOTIDE SEQUENCE [LARGE SCALE GENOMIC DNA]</scope>
    <source>
        <strain evidence="6 7">K62</strain>
    </source>
</reference>
<keyword evidence="2" id="KW-0596">Phosphopantetheine</keyword>
<dbReference type="Gene3D" id="3.40.50.12780">
    <property type="entry name" value="N-terminal domain of ligase-like"/>
    <property type="match status" value="1"/>
</dbReference>
<dbReference type="SUPFAM" id="SSF56801">
    <property type="entry name" value="Acetyl-CoA synthetase-like"/>
    <property type="match status" value="2"/>
</dbReference>
<dbReference type="Pfam" id="PF13193">
    <property type="entry name" value="AMP-binding_C"/>
    <property type="match status" value="2"/>
</dbReference>
<dbReference type="FunFam" id="3.40.50.980:FF:000001">
    <property type="entry name" value="Non-ribosomal peptide synthetase"/>
    <property type="match status" value="1"/>
</dbReference>
<dbReference type="SUPFAM" id="SSF52777">
    <property type="entry name" value="CoA-dependent acyltransferases"/>
    <property type="match status" value="2"/>
</dbReference>
<dbReference type="SMART" id="SM00823">
    <property type="entry name" value="PKS_PP"/>
    <property type="match status" value="2"/>
</dbReference>
<dbReference type="Gene3D" id="2.30.38.10">
    <property type="entry name" value="Luciferase, Domain 3"/>
    <property type="match status" value="1"/>
</dbReference>
<accession>I1D211</accession>
<dbReference type="RefSeq" id="WP_005464210.1">
    <property type="nucleotide sequence ID" value="NZ_CM001484.1"/>
</dbReference>
<comment type="cofactor">
    <cofactor evidence="1">
        <name>pantetheine 4'-phosphate</name>
        <dbReference type="ChEBI" id="CHEBI:47942"/>
    </cofactor>
</comment>
<dbReference type="EMBL" id="CM001484">
    <property type="protein sequence ID" value="EIE98985.1"/>
    <property type="molecule type" value="Genomic_DNA"/>
</dbReference>
<evidence type="ECO:0000259" key="5">
    <source>
        <dbReference type="PROSITE" id="PS50075"/>
    </source>
</evidence>
<dbReference type="CDD" id="cd05930">
    <property type="entry name" value="A_NRPS"/>
    <property type="match status" value="2"/>
</dbReference>
<gene>
    <name evidence="6" type="ORF">SacglDRAFT_02080</name>
</gene>
<dbReference type="GO" id="GO:0003824">
    <property type="term" value="F:catalytic activity"/>
    <property type="evidence" value="ECO:0007669"/>
    <property type="project" value="InterPro"/>
</dbReference>
<feature type="domain" description="Carrier" evidence="5">
    <location>
        <begin position="509"/>
        <end position="584"/>
    </location>
</feature>
<dbReference type="InterPro" id="IPR009081">
    <property type="entry name" value="PP-bd_ACP"/>
</dbReference>
<evidence type="ECO:0000313" key="6">
    <source>
        <dbReference type="EMBL" id="EIE98985.1"/>
    </source>
</evidence>
<dbReference type="PANTHER" id="PTHR45527">
    <property type="entry name" value="NONRIBOSOMAL PEPTIDE SYNTHETASE"/>
    <property type="match status" value="1"/>
</dbReference>
<dbReference type="InterPro" id="IPR045851">
    <property type="entry name" value="AMP-bd_C_sf"/>
</dbReference>
<dbReference type="InterPro" id="IPR006162">
    <property type="entry name" value="Ppantetheine_attach_site"/>
</dbReference>
<dbReference type="GO" id="GO:0043041">
    <property type="term" value="P:amino acid activation for nonribosomal peptide biosynthetic process"/>
    <property type="evidence" value="ECO:0007669"/>
    <property type="project" value="TreeGrafter"/>
</dbReference>
<name>I1D211_9PSEU</name>
<evidence type="ECO:0000313" key="7">
    <source>
        <dbReference type="Proteomes" id="UP000005087"/>
    </source>
</evidence>
<proteinExistence type="predicted"/>
<dbReference type="InterPro" id="IPR010071">
    <property type="entry name" value="AA_adenyl_dom"/>
</dbReference>
<dbReference type="InterPro" id="IPR036736">
    <property type="entry name" value="ACP-like_sf"/>
</dbReference>
<dbReference type="Gene3D" id="3.40.50.980">
    <property type="match status" value="2"/>
</dbReference>
<dbReference type="InterPro" id="IPR001242">
    <property type="entry name" value="Condensation_dom"/>
</dbReference>
<dbReference type="NCBIfam" id="TIGR01733">
    <property type="entry name" value="AA-adenyl-dom"/>
    <property type="match status" value="2"/>
</dbReference>
<dbReference type="InterPro" id="IPR023213">
    <property type="entry name" value="CAT-like_dom_sf"/>
</dbReference>
<dbReference type="Gene3D" id="3.30.559.10">
    <property type="entry name" value="Chloramphenicol acetyltransferase-like domain"/>
    <property type="match status" value="1"/>
</dbReference>
<dbReference type="PANTHER" id="PTHR45527:SF1">
    <property type="entry name" value="FATTY ACID SYNTHASE"/>
    <property type="match status" value="1"/>
</dbReference>
<dbReference type="Proteomes" id="UP000005087">
    <property type="component" value="Chromosome"/>
</dbReference>
<dbReference type="InterPro" id="IPR042099">
    <property type="entry name" value="ANL_N_sf"/>
</dbReference>
<reference evidence="7" key="2">
    <citation type="submission" date="2012-01" db="EMBL/GenBank/DDBJ databases">
        <title>Noncontiguous Finished sequence of chromosome of Saccharomonospora glauca K62.</title>
        <authorList>
            <consortium name="US DOE Joint Genome Institute"/>
            <person name="Lucas S."/>
            <person name="Han J."/>
            <person name="Lapidus A."/>
            <person name="Cheng J.-F."/>
            <person name="Goodwin L."/>
            <person name="Pitluck S."/>
            <person name="Peters L."/>
            <person name="Mikhailova N."/>
            <person name="Held B."/>
            <person name="Detter J.C."/>
            <person name="Han C."/>
            <person name="Tapia R."/>
            <person name="Land M."/>
            <person name="Hauser L."/>
            <person name="Kyrpides N."/>
            <person name="Ivanova N."/>
            <person name="Pagani I."/>
            <person name="Brambilla E.-M."/>
            <person name="Klenk H.-P."/>
            <person name="Woyke T."/>
        </authorList>
    </citation>
    <scope>NUCLEOTIDE SEQUENCE [LARGE SCALE GENOMIC DNA]</scope>
    <source>
        <strain evidence="7">K62</strain>
    </source>
</reference>
<dbReference type="Gene3D" id="1.10.1200.10">
    <property type="entry name" value="ACP-like"/>
    <property type="match status" value="2"/>
</dbReference>
<dbReference type="eggNOG" id="COG1020">
    <property type="taxonomic scope" value="Bacteria"/>
</dbReference>
<dbReference type="Gene3D" id="3.30.559.30">
    <property type="entry name" value="Nonribosomal peptide synthetase, condensation domain"/>
    <property type="match status" value="1"/>
</dbReference>
<dbReference type="GO" id="GO:0005737">
    <property type="term" value="C:cytoplasm"/>
    <property type="evidence" value="ECO:0007669"/>
    <property type="project" value="TreeGrafter"/>
</dbReference>
<dbReference type="Pfam" id="PF00668">
    <property type="entry name" value="Condensation"/>
    <property type="match status" value="1"/>
</dbReference>
<protein>
    <submittedName>
        <fullName evidence="6">Amino acid adenylation enzyme/thioester reductase family protein</fullName>
    </submittedName>
</protein>
<dbReference type="InterPro" id="IPR000873">
    <property type="entry name" value="AMP-dep_synth/lig_dom"/>
</dbReference>
<evidence type="ECO:0000256" key="2">
    <source>
        <dbReference type="ARBA" id="ARBA00022450"/>
    </source>
</evidence>
<dbReference type="Pfam" id="PF00501">
    <property type="entry name" value="AMP-binding"/>
    <property type="match status" value="2"/>
</dbReference>
<dbReference type="CDD" id="cd19531">
    <property type="entry name" value="LCL_NRPS-like"/>
    <property type="match status" value="1"/>
</dbReference>
<organism evidence="6 7">
    <name type="scientific">Saccharomonospora glauca K62</name>
    <dbReference type="NCBI Taxonomy" id="928724"/>
    <lineage>
        <taxon>Bacteria</taxon>
        <taxon>Bacillati</taxon>
        <taxon>Actinomycetota</taxon>
        <taxon>Actinomycetes</taxon>
        <taxon>Pseudonocardiales</taxon>
        <taxon>Pseudonocardiaceae</taxon>
        <taxon>Saccharomonospora</taxon>
    </lineage>
</organism>
<evidence type="ECO:0000256" key="1">
    <source>
        <dbReference type="ARBA" id="ARBA00001957"/>
    </source>
</evidence>
<evidence type="ECO:0000256" key="4">
    <source>
        <dbReference type="SAM" id="MobiDB-lite"/>
    </source>
</evidence>
<dbReference type="GO" id="GO:0044550">
    <property type="term" value="P:secondary metabolite biosynthetic process"/>
    <property type="evidence" value="ECO:0007669"/>
    <property type="project" value="TreeGrafter"/>
</dbReference>
<dbReference type="PROSITE" id="PS00012">
    <property type="entry name" value="PHOSPHOPANTETHEINE"/>
    <property type="match status" value="2"/>
</dbReference>
<dbReference type="PROSITE" id="PS50075">
    <property type="entry name" value="CARRIER"/>
    <property type="match status" value="2"/>
</dbReference>
<keyword evidence="7" id="KW-1185">Reference proteome</keyword>
<dbReference type="Gene3D" id="3.30.300.30">
    <property type="match status" value="2"/>
</dbReference>
<dbReference type="SUPFAM" id="SSF47336">
    <property type="entry name" value="ACP-like"/>
    <property type="match status" value="2"/>
</dbReference>
<dbReference type="FunFam" id="2.30.38.10:FF:000001">
    <property type="entry name" value="Non-ribosomal peptide synthetase PvdI"/>
    <property type="match status" value="1"/>
</dbReference>
<dbReference type="FunFam" id="3.40.50.12780:FF:000012">
    <property type="entry name" value="Non-ribosomal peptide synthetase"/>
    <property type="match status" value="1"/>
</dbReference>
<dbReference type="PROSITE" id="PS00455">
    <property type="entry name" value="AMP_BINDING"/>
    <property type="match status" value="2"/>
</dbReference>
<evidence type="ECO:0000256" key="3">
    <source>
        <dbReference type="ARBA" id="ARBA00022553"/>
    </source>
</evidence>
<dbReference type="InterPro" id="IPR020806">
    <property type="entry name" value="PKS_PP-bd"/>
</dbReference>
<dbReference type="InterPro" id="IPR020845">
    <property type="entry name" value="AMP-binding_CS"/>
</dbReference>
<keyword evidence="3" id="KW-0597">Phosphoprotein</keyword>
<dbReference type="GO" id="GO:0072330">
    <property type="term" value="P:monocarboxylic acid biosynthetic process"/>
    <property type="evidence" value="ECO:0007669"/>
    <property type="project" value="UniProtKB-ARBA"/>
</dbReference>
<feature type="region of interest" description="Disordered" evidence="4">
    <location>
        <begin position="1415"/>
        <end position="1435"/>
    </location>
</feature>
<dbReference type="HOGENOM" id="CLU_000022_0_12_11"/>
<dbReference type="FunFam" id="1.10.1200.10:FF:000016">
    <property type="entry name" value="Non-ribosomal peptide synthase"/>
    <property type="match status" value="2"/>
</dbReference>
<dbReference type="InterPro" id="IPR025110">
    <property type="entry name" value="AMP-bd_C"/>
</dbReference>
<sequence length="1648" mass="179279">MNGFEGWAGGLPERVARQAAATPDAVAVSCDGGALTYRELDEAANRLAHHLLLRGVRRDDVVGVCLPRRPRLVVALLGIQRAGAAFLPLSAEHPVERMSRMLTTAGARLLVVDTDPPVAVTGIDVLRLAEEQPRIDASPGKHAPVETDPEALAYVMFTSGSTGVPKGVAVPHRGIANRVDWAVTRYAFGSGDRMLQKTSLAFDASVWEFFGPLVSGGTVVLPPEGVERDPAAMADVLASEDITVLQGVPTFLRTLADEPMLGKCPSLRLIFSAGEPLSGDLAARLAARTGATVVNTYGPTECSIDVTFREYDGTPSRTVPIGHPLSETRVTVLDPSGAPADRGELYVSGAGLARGYVGQPRLTAARFVPDPFGPPGARAYRTGDVVRRRPEDGALEFLGRTDDQVKIRGIRVEPAEVEAVLAQHPGVASAAVVPRPGPGGTARLVGYVVPRSEAPSHEELRKHLLRQLPEAYVPSVFVTMPAFPVTLSGKIDRAALPDPAPTRAPVGPEPRTSLERTVASVFAEVLEVDAVGLDDDFFLLGGHSLLAIRVATRLRSALGVVVPVRVVFEERTVGGLAARLKGASAEGPREIRVLDPEERARPLPLSFAQQRLWLLDQLNPGSTMYQVRWAARLVGPVDVDALTVAVRGLVARHEILRTRYGCRPDGVPVQTVVESTGELRLVEVDEDVDAVIEDLTSRPFDLAEDLPLRAYLLRVDSRDHMLLLVMPHIVTDEWSEAIMVRELSELYSAHVEGRLPNLDRPAAHYVDYAVWQREHLSDEIVAHELDFWRRQLSGLEPLELPTDRPRQAVRDRRGAVVRHLVPAETARPLLTLGRQHGATPFMTFLGVFYALLARYTGIKDLAVGTVMSGRGHPALESTLGFFANTVVLRVDVSDDPDTHALLARVRDRSLDGFGHGELPFDRVVEELAPERDPDRSPLVDVTFGVREQPAERLRLPSVDVRRVEVDQTTAKFDLTMILVADGDGGYRMEIEYATELFTEETVRRLASHFTTLTEAMVARPDLPISRLSLMDSQQRWRQLREWNPPRCPVVEESAYEAFAEQAARTPDATAVVFGDVTFTYAALAAQAEALALRLAELGVGPEAPVAVVLERSPRVVAVLLGVLRAGGVYVPLDPELPESRLTELRDDLGAKVVITDRRCAVPASVLGAPLLFLDEPLDPRPARLPDGDPDRLAYMVYTSGSTGRPKAVMITNKAFTHHARVIAAALGYRSDERVLLNAPLHFDPALEQVLAPLLLGATVVVGEPGLVAPDELPDRIAEAAVTQVAIAPAYFREVVRSLRPGDPRMATVRTMVVAGDVVTHDDARRWADLGLAAGLTVLYGQTETTIAATTYSAGERDLLTEASETALPIGRPVPGTRIHVLDEHLEPVPVGVPGEIYLGGIRLARGFWRQPRQTADRFVPDPHGDEPGERLYRTGDRGRYRADGTLEFLGRVDSQVKIRGFRVELGEIEAVLTRHPAVRMAAAAVHTMPDGGRRLVGYVVPEPDTPAPAASELRSYSRARLPEYMVPTFFVTLPELPRFASQKVNRKALPKPEVSSEEDFVAPRDEVEEAIAEAWSEVLGVTRIGVEQEFFDLGGHSLLATRLAARLRDMFGIEVPLRLLFEATTVSAQAAALERLAEAEDDHAATAT</sequence>
<feature type="domain" description="Carrier" evidence="5">
    <location>
        <begin position="1562"/>
        <end position="1637"/>
    </location>
</feature>
<dbReference type="STRING" id="928724.SacglDRAFT_02080"/>
<dbReference type="Pfam" id="PF00550">
    <property type="entry name" value="PP-binding"/>
    <property type="match status" value="2"/>
</dbReference>
<dbReference type="GO" id="GO:0031177">
    <property type="term" value="F:phosphopantetheine binding"/>
    <property type="evidence" value="ECO:0007669"/>
    <property type="project" value="InterPro"/>
</dbReference>